<sequence length="112" mass="12266">MEEIKDLKMIILLIISGITFLFAIGVNLLFQERKSYEGSIQAAIASANYCESASDCAFAGSACPFGCNIYVNETEAARIGDILSRYQSTCAYSCVPLKSVECIENRCVPLFE</sequence>
<name>A0A2H0CVQ7_9BACT</name>
<dbReference type="AlphaFoldDB" id="A0A2H0CVQ7"/>
<keyword evidence="1" id="KW-0812">Transmembrane</keyword>
<dbReference type="EMBL" id="PCTL01000004">
    <property type="protein sequence ID" value="PIP73841.1"/>
    <property type="molecule type" value="Genomic_DNA"/>
</dbReference>
<dbReference type="Proteomes" id="UP000230638">
    <property type="component" value="Unassembled WGS sequence"/>
</dbReference>
<reference evidence="2 3" key="1">
    <citation type="submission" date="2017-09" db="EMBL/GenBank/DDBJ databases">
        <title>Depth-based differentiation of microbial function through sediment-hosted aquifers and enrichment of novel symbionts in the deep terrestrial subsurface.</title>
        <authorList>
            <person name="Probst A.J."/>
            <person name="Ladd B."/>
            <person name="Jarett J.K."/>
            <person name="Geller-Mcgrath D.E."/>
            <person name="Sieber C.M."/>
            <person name="Emerson J.B."/>
            <person name="Anantharaman K."/>
            <person name="Thomas B.C."/>
            <person name="Malmstrom R."/>
            <person name="Stieglmeier M."/>
            <person name="Klingl A."/>
            <person name="Woyke T."/>
            <person name="Ryan C.M."/>
            <person name="Banfield J.F."/>
        </authorList>
    </citation>
    <scope>NUCLEOTIDE SEQUENCE [LARGE SCALE GENOMIC DNA]</scope>
    <source>
        <strain evidence="2">CG22_combo_CG10-13_8_21_14_all_47_15</strain>
    </source>
</reference>
<protein>
    <submittedName>
        <fullName evidence="2">Uncharacterized protein</fullName>
    </submittedName>
</protein>
<comment type="caution">
    <text evidence="2">The sequence shown here is derived from an EMBL/GenBank/DDBJ whole genome shotgun (WGS) entry which is preliminary data.</text>
</comment>
<accession>A0A2H0CVQ7</accession>
<feature type="transmembrane region" description="Helical" evidence="1">
    <location>
        <begin position="9"/>
        <end position="30"/>
    </location>
</feature>
<organism evidence="2 3">
    <name type="scientific">Candidatus Lloydbacteria bacterium CG22_combo_CG10-13_8_21_14_all_47_15</name>
    <dbReference type="NCBI Taxonomy" id="1974635"/>
    <lineage>
        <taxon>Bacteria</taxon>
        <taxon>Candidatus Lloydiibacteriota</taxon>
    </lineage>
</organism>
<gene>
    <name evidence="2" type="ORF">COW88_00605</name>
</gene>
<evidence type="ECO:0000256" key="1">
    <source>
        <dbReference type="SAM" id="Phobius"/>
    </source>
</evidence>
<evidence type="ECO:0000313" key="2">
    <source>
        <dbReference type="EMBL" id="PIP73841.1"/>
    </source>
</evidence>
<proteinExistence type="predicted"/>
<keyword evidence="1" id="KW-1133">Transmembrane helix</keyword>
<keyword evidence="1" id="KW-0472">Membrane</keyword>
<evidence type="ECO:0000313" key="3">
    <source>
        <dbReference type="Proteomes" id="UP000230638"/>
    </source>
</evidence>